<feature type="transmembrane region" description="Helical" evidence="5">
    <location>
        <begin position="284"/>
        <end position="306"/>
    </location>
</feature>
<evidence type="ECO:0008006" key="10">
    <source>
        <dbReference type="Google" id="ProtNLM"/>
    </source>
</evidence>
<comment type="subcellular location">
    <subcellularLocation>
        <location evidence="1">Endomembrane system</location>
        <topology evidence="1">Multi-pass membrane protein</topology>
    </subcellularLocation>
</comment>
<dbReference type="CDD" id="cd17719">
    <property type="entry name" value="BRCT_Rev1"/>
    <property type="match status" value="1"/>
</dbReference>
<dbReference type="InterPro" id="IPR036259">
    <property type="entry name" value="MFS_trans_sf"/>
</dbReference>
<sequence length="704" mass="75530">MIAFRPTLMISMPSILADLGLSNSDGGVLLSTCQISYMFAKPVSQVLSDNVDAIALLLLSELATCACFCFLPFAKTLGRMQLLFAFLMICQAPHAPAANRLVTTNFAAKERGTAFSALNAAANAVSCALPLVVAYGTIWLGSWMRLFVAIGAATGILALVQAFYMKDAAPRAPVEKRPPASLWTVASTRAVWTIGLNYFLLYFVRMGIEGWIGTYFVERHKACAVSVASFLCSWQLGGVLGSTVAGPVADNRRGSPALIGATFAAVLLAAVGLLGPLSSRTAAAAWQVNGLALVGGFAVYGTRILLTLSTRLFFQPRECGKADAITNALGELGGAVAGVPLIRFVQSAGNWHAYTNALAAGAATLCAAHLALVTAEHKLLGNQEPRSLQSVEYSVRLGEDSAPVGSPLQYPEHHGNFAVYIATKRARLAEQGEARVTKKSTIFRGLVVFVNGHTSPAADELQAMVLEHGGQVENTLSTNVTHVVCENLAASKLRKVYQATKALKRKVVSPAWVVDSVKNRRLMSVTTYVFDTQPNNHKILSFVGASADPAVVDALPASVCASEECLQKSVRIAAKSTAKSADLQRTDDRDAIPLFAPASCGFDRVEKAIVLWMHRARRPSDLHVALLVELLAMNVAERRLDDVACILRLVNDVAVNELPRWKPASLLAQDLAQHMVRSAYSGARLVLHSCQTEAHNADDYYFHR</sequence>
<organism evidence="8 9">
    <name type="scientific">Chrysophaeum taylorii</name>
    <dbReference type="NCBI Taxonomy" id="2483200"/>
    <lineage>
        <taxon>Eukaryota</taxon>
        <taxon>Sar</taxon>
        <taxon>Stramenopiles</taxon>
        <taxon>Ochrophyta</taxon>
        <taxon>Pelagophyceae</taxon>
        <taxon>Pelagomonadales</taxon>
        <taxon>Pelagomonadaceae</taxon>
        <taxon>Chrysophaeum</taxon>
    </lineage>
</organism>
<feature type="transmembrane region" description="Helical" evidence="5">
    <location>
        <begin position="257"/>
        <end position="278"/>
    </location>
</feature>
<dbReference type="PANTHER" id="PTHR43826:SF3">
    <property type="entry name" value="GLUCOSE-6-PHOSPHATE EXCHANGER SLC37A4"/>
    <property type="match status" value="1"/>
</dbReference>
<proteinExistence type="predicted"/>
<dbReference type="InterPro" id="IPR051337">
    <property type="entry name" value="OPA_Antiporter"/>
</dbReference>
<keyword evidence="4 5" id="KW-0472">Membrane</keyword>
<dbReference type="InterPro" id="IPR011701">
    <property type="entry name" value="MFS"/>
</dbReference>
<dbReference type="AlphaFoldDB" id="A0AAD7ULT6"/>
<dbReference type="InterPro" id="IPR036420">
    <property type="entry name" value="BRCT_dom_sf"/>
</dbReference>
<name>A0AAD7ULT6_9STRA</name>
<dbReference type="SUPFAM" id="SSF52113">
    <property type="entry name" value="BRCT domain"/>
    <property type="match status" value="1"/>
</dbReference>
<evidence type="ECO:0000256" key="4">
    <source>
        <dbReference type="ARBA" id="ARBA00023136"/>
    </source>
</evidence>
<accession>A0AAD7ULT6</accession>
<evidence type="ECO:0000256" key="5">
    <source>
        <dbReference type="SAM" id="Phobius"/>
    </source>
</evidence>
<evidence type="ECO:0000259" key="7">
    <source>
        <dbReference type="PROSITE" id="PS50850"/>
    </source>
</evidence>
<feature type="transmembrane region" description="Helical" evidence="5">
    <location>
        <begin position="186"/>
        <end position="204"/>
    </location>
</feature>
<evidence type="ECO:0000313" key="8">
    <source>
        <dbReference type="EMBL" id="KAJ8611924.1"/>
    </source>
</evidence>
<evidence type="ECO:0000259" key="6">
    <source>
        <dbReference type="PROSITE" id="PS50172"/>
    </source>
</evidence>
<feature type="transmembrane region" description="Helical" evidence="5">
    <location>
        <begin position="117"/>
        <end position="140"/>
    </location>
</feature>
<dbReference type="Gene3D" id="1.20.1250.20">
    <property type="entry name" value="MFS general substrate transporter like domains"/>
    <property type="match status" value="2"/>
</dbReference>
<reference evidence="8" key="1">
    <citation type="submission" date="2023-01" db="EMBL/GenBank/DDBJ databases">
        <title>Metagenome sequencing of chrysophaentin producing Chrysophaeum taylorii.</title>
        <authorList>
            <person name="Davison J."/>
            <person name="Bewley C."/>
        </authorList>
    </citation>
    <scope>NUCLEOTIDE SEQUENCE</scope>
    <source>
        <strain evidence="8">NIES-1699</strain>
    </source>
</reference>
<gene>
    <name evidence="8" type="ORF">CTAYLR_004344</name>
</gene>
<dbReference type="Proteomes" id="UP001230188">
    <property type="component" value="Unassembled WGS sequence"/>
</dbReference>
<feature type="domain" description="BRCT" evidence="6">
    <location>
        <begin position="438"/>
        <end position="530"/>
    </location>
</feature>
<feature type="transmembrane region" description="Helical" evidence="5">
    <location>
        <begin position="53"/>
        <end position="74"/>
    </location>
</feature>
<dbReference type="PROSITE" id="PS50850">
    <property type="entry name" value="MFS"/>
    <property type="match status" value="1"/>
</dbReference>
<dbReference type="PANTHER" id="PTHR43826">
    <property type="entry name" value="GLUCOSE-6-PHOSPHATE EXCHANGER SLC37A4"/>
    <property type="match status" value="1"/>
</dbReference>
<dbReference type="GO" id="GO:0061513">
    <property type="term" value="F:glucose 6-phosphate:phosphate antiporter activity"/>
    <property type="evidence" value="ECO:0007669"/>
    <property type="project" value="TreeGrafter"/>
</dbReference>
<feature type="domain" description="Major facilitator superfamily (MFS) profile" evidence="7">
    <location>
        <begin position="1"/>
        <end position="378"/>
    </location>
</feature>
<dbReference type="Pfam" id="PF00533">
    <property type="entry name" value="BRCT"/>
    <property type="match status" value="1"/>
</dbReference>
<keyword evidence="3 5" id="KW-1133">Transmembrane helix</keyword>
<evidence type="ECO:0000313" key="9">
    <source>
        <dbReference type="Proteomes" id="UP001230188"/>
    </source>
</evidence>
<feature type="transmembrane region" description="Helical" evidence="5">
    <location>
        <begin position="224"/>
        <end position="245"/>
    </location>
</feature>
<dbReference type="InterPro" id="IPR020846">
    <property type="entry name" value="MFS_dom"/>
</dbReference>
<dbReference type="InterPro" id="IPR001357">
    <property type="entry name" value="BRCT_dom"/>
</dbReference>
<dbReference type="GO" id="GO:0005789">
    <property type="term" value="C:endoplasmic reticulum membrane"/>
    <property type="evidence" value="ECO:0007669"/>
    <property type="project" value="TreeGrafter"/>
</dbReference>
<dbReference type="Gene3D" id="3.40.50.10190">
    <property type="entry name" value="BRCT domain"/>
    <property type="match status" value="1"/>
</dbReference>
<evidence type="ECO:0000256" key="3">
    <source>
        <dbReference type="ARBA" id="ARBA00022989"/>
    </source>
</evidence>
<keyword evidence="9" id="KW-1185">Reference proteome</keyword>
<dbReference type="Pfam" id="PF07690">
    <property type="entry name" value="MFS_1"/>
    <property type="match status" value="1"/>
</dbReference>
<dbReference type="PROSITE" id="PS50172">
    <property type="entry name" value="BRCT"/>
    <property type="match status" value="1"/>
</dbReference>
<keyword evidence="2 5" id="KW-0812">Transmembrane</keyword>
<protein>
    <recommendedName>
        <fullName evidence="10">BRCT domain-containing protein</fullName>
    </recommendedName>
</protein>
<evidence type="ECO:0000256" key="2">
    <source>
        <dbReference type="ARBA" id="ARBA00022692"/>
    </source>
</evidence>
<dbReference type="GO" id="GO:0035435">
    <property type="term" value="P:phosphate ion transmembrane transport"/>
    <property type="evidence" value="ECO:0007669"/>
    <property type="project" value="TreeGrafter"/>
</dbReference>
<dbReference type="SUPFAM" id="SSF103473">
    <property type="entry name" value="MFS general substrate transporter"/>
    <property type="match status" value="1"/>
</dbReference>
<dbReference type="SMART" id="SM00292">
    <property type="entry name" value="BRCT"/>
    <property type="match status" value="1"/>
</dbReference>
<dbReference type="EMBL" id="JAQMWT010000059">
    <property type="protein sequence ID" value="KAJ8611924.1"/>
    <property type="molecule type" value="Genomic_DNA"/>
</dbReference>
<comment type="caution">
    <text evidence="8">The sequence shown here is derived from an EMBL/GenBank/DDBJ whole genome shotgun (WGS) entry which is preliminary data.</text>
</comment>
<evidence type="ECO:0000256" key="1">
    <source>
        <dbReference type="ARBA" id="ARBA00004127"/>
    </source>
</evidence>
<feature type="transmembrane region" description="Helical" evidence="5">
    <location>
        <begin position="146"/>
        <end position="165"/>
    </location>
</feature>